<protein>
    <recommendedName>
        <fullName evidence="5">MATE efflux family protein</fullName>
    </recommendedName>
</protein>
<dbReference type="OMA" id="AAISHER"/>
<evidence type="ECO:0000313" key="4">
    <source>
        <dbReference type="Proteomes" id="UP000824469"/>
    </source>
</evidence>
<dbReference type="GO" id="GO:0042910">
    <property type="term" value="F:xenobiotic transmembrane transporter activity"/>
    <property type="evidence" value="ECO:0007669"/>
    <property type="project" value="InterPro"/>
</dbReference>
<feature type="non-terminal residue" evidence="3">
    <location>
        <position position="1"/>
    </location>
</feature>
<comment type="similarity">
    <text evidence="1">Belongs to the multi antimicrobial extrusion (MATE) (TC 2.A.66.1) family.</text>
</comment>
<proteinExistence type="inferred from homology"/>
<feature type="transmembrane region" description="Helical" evidence="2">
    <location>
        <begin position="20"/>
        <end position="40"/>
    </location>
</feature>
<feature type="transmembrane region" description="Helical" evidence="2">
    <location>
        <begin position="90"/>
        <end position="114"/>
    </location>
</feature>
<dbReference type="GO" id="GO:0016020">
    <property type="term" value="C:membrane"/>
    <property type="evidence" value="ECO:0007669"/>
    <property type="project" value="InterPro"/>
</dbReference>
<dbReference type="EMBL" id="JAHRHJ020000002">
    <property type="protein sequence ID" value="KAH9327177.1"/>
    <property type="molecule type" value="Genomic_DNA"/>
</dbReference>
<dbReference type="AlphaFoldDB" id="A0AA38GPL6"/>
<keyword evidence="2" id="KW-0472">Membrane</keyword>
<gene>
    <name evidence="3" type="ORF">KI387_007355</name>
</gene>
<sequence length="119" mass="12604">VRVSNELGAGNGKVARFSALVSAATSLVIGIVIMVFIIAFRNSFASLFTRSTILRQDVSKLALILAFTVLLNSVQPVLSGVAIGTGKQSIVAYVNVICYYLVGVPLGALLGYLFHLDVM</sequence>
<accession>A0AA38GPL6</accession>
<organism evidence="3 4">
    <name type="scientific">Taxus chinensis</name>
    <name type="common">Chinese yew</name>
    <name type="synonym">Taxus wallichiana var. chinensis</name>
    <dbReference type="NCBI Taxonomy" id="29808"/>
    <lineage>
        <taxon>Eukaryota</taxon>
        <taxon>Viridiplantae</taxon>
        <taxon>Streptophyta</taxon>
        <taxon>Embryophyta</taxon>
        <taxon>Tracheophyta</taxon>
        <taxon>Spermatophyta</taxon>
        <taxon>Pinopsida</taxon>
        <taxon>Pinidae</taxon>
        <taxon>Conifers II</taxon>
        <taxon>Cupressales</taxon>
        <taxon>Taxaceae</taxon>
        <taxon>Taxus</taxon>
    </lineage>
</organism>
<keyword evidence="4" id="KW-1185">Reference proteome</keyword>
<feature type="non-terminal residue" evidence="3">
    <location>
        <position position="119"/>
    </location>
</feature>
<evidence type="ECO:0000256" key="2">
    <source>
        <dbReference type="SAM" id="Phobius"/>
    </source>
</evidence>
<dbReference type="InterPro" id="IPR002528">
    <property type="entry name" value="MATE_fam"/>
</dbReference>
<keyword evidence="2" id="KW-1133">Transmembrane helix</keyword>
<dbReference type="GO" id="GO:0015297">
    <property type="term" value="F:antiporter activity"/>
    <property type="evidence" value="ECO:0007669"/>
    <property type="project" value="InterPro"/>
</dbReference>
<dbReference type="Pfam" id="PF01554">
    <property type="entry name" value="MatE"/>
    <property type="match status" value="1"/>
</dbReference>
<dbReference type="Proteomes" id="UP000824469">
    <property type="component" value="Unassembled WGS sequence"/>
</dbReference>
<reference evidence="3 4" key="1">
    <citation type="journal article" date="2021" name="Nat. Plants">
        <title>The Taxus genome provides insights into paclitaxel biosynthesis.</title>
        <authorList>
            <person name="Xiong X."/>
            <person name="Gou J."/>
            <person name="Liao Q."/>
            <person name="Li Y."/>
            <person name="Zhou Q."/>
            <person name="Bi G."/>
            <person name="Li C."/>
            <person name="Du R."/>
            <person name="Wang X."/>
            <person name="Sun T."/>
            <person name="Guo L."/>
            <person name="Liang H."/>
            <person name="Lu P."/>
            <person name="Wu Y."/>
            <person name="Zhang Z."/>
            <person name="Ro D.K."/>
            <person name="Shang Y."/>
            <person name="Huang S."/>
            <person name="Yan J."/>
        </authorList>
    </citation>
    <scope>NUCLEOTIDE SEQUENCE [LARGE SCALE GENOMIC DNA]</scope>
    <source>
        <strain evidence="3">Ta-2019</strain>
    </source>
</reference>
<dbReference type="PANTHER" id="PTHR11206">
    <property type="entry name" value="MULTIDRUG RESISTANCE PROTEIN"/>
    <property type="match status" value="1"/>
</dbReference>
<feature type="transmembrane region" description="Helical" evidence="2">
    <location>
        <begin position="61"/>
        <end position="84"/>
    </location>
</feature>
<evidence type="ECO:0008006" key="5">
    <source>
        <dbReference type="Google" id="ProtNLM"/>
    </source>
</evidence>
<evidence type="ECO:0000313" key="3">
    <source>
        <dbReference type="EMBL" id="KAH9327177.1"/>
    </source>
</evidence>
<keyword evidence="2" id="KW-0812">Transmembrane</keyword>
<name>A0AA38GPL6_TAXCH</name>
<comment type="caution">
    <text evidence="3">The sequence shown here is derived from an EMBL/GenBank/DDBJ whole genome shotgun (WGS) entry which is preliminary data.</text>
</comment>
<evidence type="ECO:0000256" key="1">
    <source>
        <dbReference type="ARBA" id="ARBA00010199"/>
    </source>
</evidence>